<feature type="region of interest" description="Disordered" evidence="1">
    <location>
        <begin position="111"/>
        <end position="152"/>
    </location>
</feature>
<reference evidence="2 3" key="1">
    <citation type="journal article" date="2018" name="New Phytol.">
        <title>Phylogenomics of Endogonaceae and evolution of mycorrhizas within Mucoromycota.</title>
        <authorList>
            <person name="Chang Y."/>
            <person name="Desiro A."/>
            <person name="Na H."/>
            <person name="Sandor L."/>
            <person name="Lipzen A."/>
            <person name="Clum A."/>
            <person name="Barry K."/>
            <person name="Grigoriev I.V."/>
            <person name="Martin F.M."/>
            <person name="Stajich J.E."/>
            <person name="Smith M.E."/>
            <person name="Bonito G."/>
            <person name="Spatafora J.W."/>
        </authorList>
    </citation>
    <scope>NUCLEOTIDE SEQUENCE [LARGE SCALE GENOMIC DNA]</scope>
    <source>
        <strain evidence="2 3">GMNB39</strain>
    </source>
</reference>
<dbReference type="Proteomes" id="UP000268093">
    <property type="component" value="Unassembled WGS sequence"/>
</dbReference>
<dbReference type="AlphaFoldDB" id="A0A433D752"/>
<proteinExistence type="predicted"/>
<dbReference type="Gene3D" id="3.40.50.1010">
    <property type="entry name" value="5'-nuclease"/>
    <property type="match status" value="1"/>
</dbReference>
<protein>
    <recommendedName>
        <fullName evidence="4">NYN domain-containing protein</fullName>
    </recommendedName>
</protein>
<keyword evidence="3" id="KW-1185">Reference proteome</keyword>
<dbReference type="CDD" id="cd18724">
    <property type="entry name" value="PIN_LabA-like"/>
    <property type="match status" value="1"/>
</dbReference>
<evidence type="ECO:0000313" key="3">
    <source>
        <dbReference type="Proteomes" id="UP000268093"/>
    </source>
</evidence>
<name>A0A433D752_9FUNG</name>
<organism evidence="2 3">
    <name type="scientific">Jimgerdemannia flammicorona</name>
    <dbReference type="NCBI Taxonomy" id="994334"/>
    <lineage>
        <taxon>Eukaryota</taxon>
        <taxon>Fungi</taxon>
        <taxon>Fungi incertae sedis</taxon>
        <taxon>Mucoromycota</taxon>
        <taxon>Mucoromycotina</taxon>
        <taxon>Endogonomycetes</taxon>
        <taxon>Endogonales</taxon>
        <taxon>Endogonaceae</taxon>
        <taxon>Jimgerdemannia</taxon>
    </lineage>
</organism>
<gene>
    <name evidence="2" type="ORF">BC936DRAFT_146642</name>
</gene>
<evidence type="ECO:0000313" key="2">
    <source>
        <dbReference type="EMBL" id="RUP46688.1"/>
    </source>
</evidence>
<comment type="caution">
    <text evidence="2">The sequence shown here is derived from an EMBL/GenBank/DDBJ whole genome shotgun (WGS) entry which is preliminary data.</text>
</comment>
<sequence>MTTEMISLGDFAPLWRYLEREKIRPSLNGMSPETTPTPTPTSLPDDDECLGDFGGLWRYLDTEKRSWETASNLVPSYPEDIDLGIPNEQCTLPLHLPSTNVHRISVSQINSKPVTASGPSTKWLKDSTRNTPTKRPKHGPVQFASKPTTTTPNLLSAKNIVHTEVDTNSKTIRMLIKVPQPTKTASAHTDKPTKSSNFILELTPANDTDSVSDSVLTKQRKTVRFKDTYGMSLIEPDPIHLTATRTTAIVPSLATRPSTMTAGHPVHVFIDHSNIAVGLLNYCQKDAKSPPKKPRLNYNTLFAILERSRHVNRRVLVASYPLAQPLDDAETAGYEVSILHRVLKPRSPHSSSSSSDTEADAVPLSWPKAKAKTKSLPVMRGEQCVDELLQLKIMESLLDHESPATLVMATGDGKPAEFSQGGFYATVVRALKRGWRVEVVSWKRQLSKNFLEGEEIRKFMGSTYEIVLLDRFARELGGEV</sequence>
<dbReference type="OrthoDB" id="5590473at2759"/>
<evidence type="ECO:0000256" key="1">
    <source>
        <dbReference type="SAM" id="MobiDB-lite"/>
    </source>
</evidence>
<dbReference type="EMBL" id="RBNI01005463">
    <property type="protein sequence ID" value="RUP46688.1"/>
    <property type="molecule type" value="Genomic_DNA"/>
</dbReference>
<accession>A0A433D752</accession>
<feature type="compositionally biased region" description="Polar residues" evidence="1">
    <location>
        <begin position="111"/>
        <end position="120"/>
    </location>
</feature>
<evidence type="ECO:0008006" key="4">
    <source>
        <dbReference type="Google" id="ProtNLM"/>
    </source>
</evidence>
<feature type="region of interest" description="Disordered" evidence="1">
    <location>
        <begin position="26"/>
        <end position="46"/>
    </location>
</feature>